<dbReference type="SUPFAM" id="SSF47598">
    <property type="entry name" value="Ribbon-helix-helix"/>
    <property type="match status" value="1"/>
</dbReference>
<evidence type="ECO:0000313" key="2">
    <source>
        <dbReference type="EMBL" id="GGA25305.1"/>
    </source>
</evidence>
<name>A0A8J2U0L4_9MICO</name>
<reference evidence="2" key="1">
    <citation type="journal article" date="2014" name="Int. J. Syst. Evol. Microbiol.">
        <title>Complete genome sequence of Corynebacterium casei LMG S-19264T (=DSM 44701T), isolated from a smear-ripened cheese.</title>
        <authorList>
            <consortium name="US DOE Joint Genome Institute (JGI-PGF)"/>
            <person name="Walter F."/>
            <person name="Albersmeier A."/>
            <person name="Kalinowski J."/>
            <person name="Ruckert C."/>
        </authorList>
    </citation>
    <scope>NUCLEOTIDE SEQUENCE</scope>
    <source>
        <strain evidence="2">CGMCC 1.12785</strain>
    </source>
</reference>
<dbReference type="Pfam" id="PF22513">
    <property type="entry name" value="FitA-like_RHH"/>
    <property type="match status" value="1"/>
</dbReference>
<dbReference type="InterPro" id="IPR010985">
    <property type="entry name" value="Ribbon_hlx_hlx"/>
</dbReference>
<gene>
    <name evidence="2" type="ORF">GCM10011333_30370</name>
</gene>
<feature type="domain" description="Antitoxin FitA-like ribbon-helix-helix" evidence="1">
    <location>
        <begin position="2"/>
        <end position="39"/>
    </location>
</feature>
<dbReference type="Gene3D" id="1.10.1220.10">
    <property type="entry name" value="Met repressor-like"/>
    <property type="match status" value="1"/>
</dbReference>
<keyword evidence="3" id="KW-1185">Reference proteome</keyword>
<dbReference type="EMBL" id="BMFY01000016">
    <property type="protein sequence ID" value="GGA25305.1"/>
    <property type="molecule type" value="Genomic_DNA"/>
</dbReference>
<comment type="caution">
    <text evidence="2">The sequence shown here is derived from an EMBL/GenBank/DDBJ whole genome shotgun (WGS) entry which is preliminary data.</text>
</comment>
<sequence length="77" mass="8734">MPNLLIRDLDDSLHQWLRERSARHNRSMEAEARAILDTARSTEVDDPVGRVLARMAGGGAEPVEVPDQFEHEHADFQ</sequence>
<proteinExistence type="predicted"/>
<accession>A0A8J2U0L4</accession>
<dbReference type="InterPro" id="IPR013321">
    <property type="entry name" value="Arc_rbn_hlx_hlx"/>
</dbReference>
<dbReference type="AlphaFoldDB" id="A0A8J2U0L4"/>
<organism evidence="2 3">
    <name type="scientific">Sediminivirga luteola</name>
    <dbReference type="NCBI Taxonomy" id="1774748"/>
    <lineage>
        <taxon>Bacteria</taxon>
        <taxon>Bacillati</taxon>
        <taxon>Actinomycetota</taxon>
        <taxon>Actinomycetes</taxon>
        <taxon>Micrococcales</taxon>
        <taxon>Brevibacteriaceae</taxon>
        <taxon>Sediminivirga</taxon>
    </lineage>
</organism>
<dbReference type="InterPro" id="IPR053853">
    <property type="entry name" value="FitA-like_RHH"/>
</dbReference>
<dbReference type="GO" id="GO:0006355">
    <property type="term" value="P:regulation of DNA-templated transcription"/>
    <property type="evidence" value="ECO:0007669"/>
    <property type="project" value="InterPro"/>
</dbReference>
<dbReference type="Proteomes" id="UP000616114">
    <property type="component" value="Unassembled WGS sequence"/>
</dbReference>
<dbReference type="RefSeq" id="WP_188551749.1">
    <property type="nucleotide sequence ID" value="NZ_BMFY01000016.1"/>
</dbReference>
<evidence type="ECO:0000313" key="3">
    <source>
        <dbReference type="Proteomes" id="UP000616114"/>
    </source>
</evidence>
<reference evidence="2" key="2">
    <citation type="submission" date="2020-09" db="EMBL/GenBank/DDBJ databases">
        <authorList>
            <person name="Sun Q."/>
            <person name="Zhou Y."/>
        </authorList>
    </citation>
    <scope>NUCLEOTIDE SEQUENCE</scope>
    <source>
        <strain evidence="2">CGMCC 1.12785</strain>
    </source>
</reference>
<evidence type="ECO:0000259" key="1">
    <source>
        <dbReference type="Pfam" id="PF22513"/>
    </source>
</evidence>
<protein>
    <recommendedName>
        <fullName evidence="1">Antitoxin FitA-like ribbon-helix-helix domain-containing protein</fullName>
    </recommendedName>
</protein>